<comment type="caution">
    <text evidence="1">The sequence shown here is derived from an EMBL/GenBank/DDBJ whole genome shotgun (WGS) entry which is preliminary data.</text>
</comment>
<keyword evidence="2" id="KW-1185">Reference proteome</keyword>
<evidence type="ECO:0000313" key="2">
    <source>
        <dbReference type="Proteomes" id="UP001501303"/>
    </source>
</evidence>
<dbReference type="EMBL" id="BAAAMJ010000032">
    <property type="protein sequence ID" value="GAA1921510.1"/>
    <property type="molecule type" value="Genomic_DNA"/>
</dbReference>
<organism evidence="1 2">
    <name type="scientific">Streptomyces sodiiphilus</name>
    <dbReference type="NCBI Taxonomy" id="226217"/>
    <lineage>
        <taxon>Bacteria</taxon>
        <taxon>Bacillati</taxon>
        <taxon>Actinomycetota</taxon>
        <taxon>Actinomycetes</taxon>
        <taxon>Kitasatosporales</taxon>
        <taxon>Streptomycetaceae</taxon>
        <taxon>Streptomyces</taxon>
    </lineage>
</organism>
<gene>
    <name evidence="1" type="ORF">GCM10009716_32620</name>
</gene>
<reference evidence="1 2" key="1">
    <citation type="journal article" date="2019" name="Int. J. Syst. Evol. Microbiol.">
        <title>The Global Catalogue of Microorganisms (GCM) 10K type strain sequencing project: providing services to taxonomists for standard genome sequencing and annotation.</title>
        <authorList>
            <consortium name="The Broad Institute Genomics Platform"/>
            <consortium name="The Broad Institute Genome Sequencing Center for Infectious Disease"/>
            <person name="Wu L."/>
            <person name="Ma J."/>
        </authorList>
    </citation>
    <scope>NUCLEOTIDE SEQUENCE [LARGE SCALE GENOMIC DNA]</scope>
    <source>
        <strain evidence="1 2">JCM 13581</strain>
    </source>
</reference>
<dbReference type="Proteomes" id="UP001501303">
    <property type="component" value="Unassembled WGS sequence"/>
</dbReference>
<evidence type="ECO:0000313" key="1">
    <source>
        <dbReference type="EMBL" id="GAA1921510.1"/>
    </source>
</evidence>
<proteinExistence type="predicted"/>
<name>A0ABN2PK60_9ACTN</name>
<accession>A0ABN2PK60</accession>
<sequence length="81" mass="8630">MFTFPSVSLAVRCSGPLTDAPHGGPATSCAAGQYGEKCAAYRPAPFYGARTTSPPKIREYYASERCRWRSGDAAAWAAPGR</sequence>
<protein>
    <submittedName>
        <fullName evidence="1">Uncharacterized protein</fullName>
    </submittedName>
</protein>